<name>A0AAD5KFW7_9FUNG</name>
<dbReference type="SMART" id="SM00184">
    <property type="entry name" value="RING"/>
    <property type="match status" value="1"/>
</dbReference>
<dbReference type="InterPro" id="IPR017907">
    <property type="entry name" value="Znf_RING_CS"/>
</dbReference>
<evidence type="ECO:0000256" key="5">
    <source>
        <dbReference type="SAM" id="MobiDB-lite"/>
    </source>
</evidence>
<evidence type="ECO:0000256" key="3">
    <source>
        <dbReference type="ARBA" id="ARBA00022833"/>
    </source>
</evidence>
<evidence type="ECO:0000313" key="9">
    <source>
        <dbReference type="Proteomes" id="UP001209540"/>
    </source>
</evidence>
<dbReference type="SUPFAM" id="SSF57850">
    <property type="entry name" value="RING/U-box"/>
    <property type="match status" value="1"/>
</dbReference>
<dbReference type="Pfam" id="PF02190">
    <property type="entry name" value="LON_substr_bdg"/>
    <property type="match status" value="1"/>
</dbReference>
<dbReference type="PROSITE" id="PS00518">
    <property type="entry name" value="ZF_RING_1"/>
    <property type="match status" value="1"/>
</dbReference>
<dbReference type="InterPro" id="IPR015947">
    <property type="entry name" value="PUA-like_sf"/>
</dbReference>
<keyword evidence="8" id="KW-0645">Protease</keyword>
<keyword evidence="9" id="KW-1185">Reference proteome</keyword>
<comment type="caution">
    <text evidence="8">The sequence shown here is derived from an EMBL/GenBank/DDBJ whole genome shotgun (WGS) entry which is preliminary data.</text>
</comment>
<feature type="domain" description="RING-type" evidence="6">
    <location>
        <begin position="72"/>
        <end position="110"/>
    </location>
</feature>
<dbReference type="Gene3D" id="2.30.130.40">
    <property type="entry name" value="LON domain-like"/>
    <property type="match status" value="1"/>
</dbReference>
<evidence type="ECO:0000259" key="6">
    <source>
        <dbReference type="PROSITE" id="PS50089"/>
    </source>
</evidence>
<proteinExistence type="predicted"/>
<dbReference type="PANTHER" id="PTHR23327">
    <property type="entry name" value="RING FINGER PROTEIN 127"/>
    <property type="match status" value="1"/>
</dbReference>
<organism evidence="8 9">
    <name type="scientific">Phascolomyces articulosus</name>
    <dbReference type="NCBI Taxonomy" id="60185"/>
    <lineage>
        <taxon>Eukaryota</taxon>
        <taxon>Fungi</taxon>
        <taxon>Fungi incertae sedis</taxon>
        <taxon>Mucoromycota</taxon>
        <taxon>Mucoromycotina</taxon>
        <taxon>Mucoromycetes</taxon>
        <taxon>Mucorales</taxon>
        <taxon>Lichtheimiaceae</taxon>
        <taxon>Phascolomyces</taxon>
    </lineage>
</organism>
<dbReference type="AlphaFoldDB" id="A0AAD5KFW7"/>
<dbReference type="Gene3D" id="3.30.40.10">
    <property type="entry name" value="Zinc/RING finger domain, C3HC4 (zinc finger)"/>
    <property type="match status" value="1"/>
</dbReference>
<dbReference type="InterPro" id="IPR003111">
    <property type="entry name" value="Lon_prtase_N"/>
</dbReference>
<evidence type="ECO:0000313" key="8">
    <source>
        <dbReference type="EMBL" id="KAI9270656.1"/>
    </source>
</evidence>
<dbReference type="PROSITE" id="PS51787">
    <property type="entry name" value="LON_N"/>
    <property type="match status" value="1"/>
</dbReference>
<evidence type="ECO:0000256" key="1">
    <source>
        <dbReference type="ARBA" id="ARBA00022723"/>
    </source>
</evidence>
<feature type="domain" description="Lon N-terminal" evidence="7">
    <location>
        <begin position="165"/>
        <end position="429"/>
    </location>
</feature>
<feature type="compositionally biased region" description="Low complexity" evidence="5">
    <location>
        <begin position="1"/>
        <end position="25"/>
    </location>
</feature>
<dbReference type="InterPro" id="IPR046336">
    <property type="entry name" value="Lon_prtase_N_sf"/>
</dbReference>
<feature type="compositionally biased region" description="Low complexity" evidence="5">
    <location>
        <begin position="35"/>
        <end position="45"/>
    </location>
</feature>
<protein>
    <submittedName>
        <fullName evidence="8">ATP-dependent protease La domain-containing protein</fullName>
    </submittedName>
</protein>
<keyword evidence="2 4" id="KW-0863">Zinc-finger</keyword>
<dbReference type="EMBL" id="JAIXMP010000007">
    <property type="protein sequence ID" value="KAI9270656.1"/>
    <property type="molecule type" value="Genomic_DNA"/>
</dbReference>
<dbReference type="GO" id="GO:0061630">
    <property type="term" value="F:ubiquitin protein ligase activity"/>
    <property type="evidence" value="ECO:0007669"/>
    <property type="project" value="TreeGrafter"/>
</dbReference>
<dbReference type="Proteomes" id="UP001209540">
    <property type="component" value="Unassembled WGS sequence"/>
</dbReference>
<gene>
    <name evidence="8" type="ORF">BDA99DRAFT_502373</name>
</gene>
<dbReference type="PROSITE" id="PS50089">
    <property type="entry name" value="ZF_RING_2"/>
    <property type="match status" value="1"/>
</dbReference>
<reference evidence="8" key="2">
    <citation type="submission" date="2023-02" db="EMBL/GenBank/DDBJ databases">
        <authorList>
            <consortium name="DOE Joint Genome Institute"/>
            <person name="Mondo S.J."/>
            <person name="Chang Y."/>
            <person name="Wang Y."/>
            <person name="Ahrendt S."/>
            <person name="Andreopoulos W."/>
            <person name="Barry K."/>
            <person name="Beard J."/>
            <person name="Benny G.L."/>
            <person name="Blankenship S."/>
            <person name="Bonito G."/>
            <person name="Cuomo C."/>
            <person name="Desiro A."/>
            <person name="Gervers K.A."/>
            <person name="Hundley H."/>
            <person name="Kuo A."/>
            <person name="LaButti K."/>
            <person name="Lang B.F."/>
            <person name="Lipzen A."/>
            <person name="O'Donnell K."/>
            <person name="Pangilinan J."/>
            <person name="Reynolds N."/>
            <person name="Sandor L."/>
            <person name="Smith M.W."/>
            <person name="Tsang A."/>
            <person name="Grigoriev I.V."/>
            <person name="Stajich J.E."/>
            <person name="Spatafora J.W."/>
        </authorList>
    </citation>
    <scope>NUCLEOTIDE SEQUENCE</scope>
    <source>
        <strain evidence="8">RSA 2281</strain>
    </source>
</reference>
<dbReference type="GO" id="GO:0008233">
    <property type="term" value="F:peptidase activity"/>
    <property type="evidence" value="ECO:0007669"/>
    <property type="project" value="UniProtKB-KW"/>
</dbReference>
<dbReference type="Pfam" id="PF00097">
    <property type="entry name" value="zf-C3HC4"/>
    <property type="match status" value="1"/>
</dbReference>
<dbReference type="InterPro" id="IPR001841">
    <property type="entry name" value="Znf_RING"/>
</dbReference>
<dbReference type="GO" id="GO:0006508">
    <property type="term" value="P:proteolysis"/>
    <property type="evidence" value="ECO:0007669"/>
    <property type="project" value="UniProtKB-KW"/>
</dbReference>
<feature type="region of interest" description="Disordered" evidence="5">
    <location>
        <begin position="1"/>
        <end position="49"/>
    </location>
</feature>
<keyword evidence="3" id="KW-0862">Zinc</keyword>
<dbReference type="InterPro" id="IPR013083">
    <property type="entry name" value="Znf_RING/FYVE/PHD"/>
</dbReference>
<evidence type="ECO:0000256" key="4">
    <source>
        <dbReference type="PROSITE-ProRule" id="PRU00175"/>
    </source>
</evidence>
<accession>A0AAD5KFW7</accession>
<evidence type="ECO:0000259" key="7">
    <source>
        <dbReference type="PROSITE" id="PS51787"/>
    </source>
</evidence>
<keyword evidence="1" id="KW-0479">Metal-binding</keyword>
<dbReference type="InterPro" id="IPR018957">
    <property type="entry name" value="Znf_C3HC4_RING-type"/>
</dbReference>
<reference evidence="8" key="1">
    <citation type="journal article" date="2022" name="IScience">
        <title>Evolution of zygomycete secretomes and the origins of terrestrial fungal ecologies.</title>
        <authorList>
            <person name="Chang Y."/>
            <person name="Wang Y."/>
            <person name="Mondo S."/>
            <person name="Ahrendt S."/>
            <person name="Andreopoulos W."/>
            <person name="Barry K."/>
            <person name="Beard J."/>
            <person name="Benny G.L."/>
            <person name="Blankenship S."/>
            <person name="Bonito G."/>
            <person name="Cuomo C."/>
            <person name="Desiro A."/>
            <person name="Gervers K.A."/>
            <person name="Hundley H."/>
            <person name="Kuo A."/>
            <person name="LaButti K."/>
            <person name="Lang B.F."/>
            <person name="Lipzen A."/>
            <person name="O'Donnell K."/>
            <person name="Pangilinan J."/>
            <person name="Reynolds N."/>
            <person name="Sandor L."/>
            <person name="Smith M.E."/>
            <person name="Tsang A."/>
            <person name="Grigoriev I.V."/>
            <person name="Stajich J.E."/>
            <person name="Spatafora J.W."/>
        </authorList>
    </citation>
    <scope>NUCLEOTIDE SEQUENCE</scope>
    <source>
        <strain evidence="8">RSA 2281</strain>
    </source>
</reference>
<dbReference type="PANTHER" id="PTHR23327:SF42">
    <property type="entry name" value="LON PEPTIDASE N-TERMINAL DOMAIN AND RING FINGER PROTEIN C14F5.10C"/>
    <property type="match status" value="1"/>
</dbReference>
<sequence length="453" mass="51080">MFHYSSHSSPSSQNLSTSASSSNHNNNKRKHATISSSSSSSSSSSNMMETNNDLSITTAEQKQQQIEELMQCNQCQGTFYQPITTHCGHVYCRLCLLKLKLNGEACPSCQCALPRYNFVQNQAAQNRILIRLFKLMDQLQQSTSSTNNRITKIAQRQQRSIPYNMIAIPMFVTGVVILPRQHTRIPIYMPNHIRMLRQAAFASQQYDGLCLPAVHRGRPNLSQYGTLVEIVSVEHYLNNDGSTSFTIEVCGRERFCTHCTDYEERNMEDLSVLISDIDIVPEITPAFNNKNDNNNSGISTTHAIASSSNHNSPMSSRGGVFDTTLQHQTRIEELALQVYMFIEEIAAAPPLENISNNVHTSTVGLLGPFWFETMERIHGKLPSRYEPAALIWWTATILPVSGAERYALLRTINLQDRLELVLSWIKQLDGQWKRWRQTAVNAVAAAIQPQLEK</sequence>
<dbReference type="SUPFAM" id="SSF88697">
    <property type="entry name" value="PUA domain-like"/>
    <property type="match status" value="1"/>
</dbReference>
<dbReference type="SMART" id="SM00464">
    <property type="entry name" value="LON"/>
    <property type="match status" value="1"/>
</dbReference>
<evidence type="ECO:0000256" key="2">
    <source>
        <dbReference type="ARBA" id="ARBA00022771"/>
    </source>
</evidence>
<keyword evidence="8" id="KW-0378">Hydrolase</keyword>
<dbReference type="GO" id="GO:0008270">
    <property type="term" value="F:zinc ion binding"/>
    <property type="evidence" value="ECO:0007669"/>
    <property type="project" value="UniProtKB-KW"/>
</dbReference>